<evidence type="ECO:0000313" key="3">
    <source>
        <dbReference type="Proteomes" id="UP000070346"/>
    </source>
</evidence>
<keyword evidence="1" id="KW-1133">Transmembrane helix</keyword>
<dbReference type="EMBL" id="LSNG01000020">
    <property type="protein sequence ID" value="KXN76461.1"/>
    <property type="molecule type" value="Genomic_DNA"/>
</dbReference>
<protein>
    <recommendedName>
        <fullName evidence="4">Conjugal transfer protein</fullName>
    </recommendedName>
</protein>
<evidence type="ECO:0000256" key="1">
    <source>
        <dbReference type="SAM" id="Phobius"/>
    </source>
</evidence>
<gene>
    <name evidence="2" type="ORF">AYJ53_02835</name>
</gene>
<dbReference type="RefSeq" id="WP_061400107.1">
    <property type="nucleotide sequence ID" value="NZ_LSNG01000020.1"/>
</dbReference>
<dbReference type="AlphaFoldDB" id="A0A9X0J7H6"/>
<name>A0A9X0J7H6_LACJH</name>
<dbReference type="Pfam" id="PF04956">
    <property type="entry name" value="TrbC"/>
    <property type="match status" value="1"/>
</dbReference>
<accession>A0A9X0J7H6</accession>
<dbReference type="Proteomes" id="UP000070346">
    <property type="component" value="Unassembled WGS sequence"/>
</dbReference>
<comment type="caution">
    <text evidence="2">The sequence shown here is derived from an EMBL/GenBank/DDBJ whole genome shotgun (WGS) entry which is preliminary data.</text>
</comment>
<dbReference type="InterPro" id="IPR007039">
    <property type="entry name" value="TrbC/VirB2"/>
</dbReference>
<evidence type="ECO:0008006" key="4">
    <source>
        <dbReference type="Google" id="ProtNLM"/>
    </source>
</evidence>
<keyword evidence="1" id="KW-0472">Membrane</keyword>
<feature type="transmembrane region" description="Helical" evidence="1">
    <location>
        <begin position="76"/>
        <end position="98"/>
    </location>
</feature>
<feature type="transmembrane region" description="Helical" evidence="1">
    <location>
        <begin position="47"/>
        <end position="64"/>
    </location>
</feature>
<proteinExistence type="predicted"/>
<evidence type="ECO:0000313" key="2">
    <source>
        <dbReference type="EMBL" id="KXN76461.1"/>
    </source>
</evidence>
<keyword evidence="1" id="KW-0812">Transmembrane</keyword>
<sequence>MLNNFIQSATIKGLGIAAGADANANIATPFAKAQAAIQSVAKEVSNIAPYVALLCFVIIGVMWMSGQRGSQLAKSWAGKVITGIAIVVLAVLLVNWVVSIFGGTSNVNI</sequence>
<organism evidence="2 3">
    <name type="scientific">Lactobacillus johnsonii</name>
    <dbReference type="NCBI Taxonomy" id="33959"/>
    <lineage>
        <taxon>Bacteria</taxon>
        <taxon>Bacillati</taxon>
        <taxon>Bacillota</taxon>
        <taxon>Bacilli</taxon>
        <taxon>Lactobacillales</taxon>
        <taxon>Lactobacillaceae</taxon>
        <taxon>Lactobacillus</taxon>
    </lineage>
</organism>
<reference evidence="2 3" key="1">
    <citation type="submission" date="2016-02" db="EMBL/GenBank/DDBJ databases">
        <title>Complete Genome Sequences of Lactobacillus johnsonii Strain W1.</title>
        <authorList>
            <person name="Sun Y."/>
            <person name="Wu X."/>
        </authorList>
    </citation>
    <scope>NUCLEOTIDE SEQUENCE [LARGE SCALE GENOMIC DNA]</scope>
    <source>
        <strain evidence="2 3">W1</strain>
    </source>
</reference>